<sequence>MAIGGLALDVSGAGNIDAKITTAVVMSCIVAASCGLIFGYDIGISGGVTTMKPFLEKFFPSVLKKASEAKTNVYCVYDSQLLTAFTSSLYVAGLVASLVASRLTAAYGRRTTMILGGFTFLFGALINGLAANIAMLISGRILLGFGVGFTNQAAPVYLSEVAPPRWRGAFNSGFQFFIGVGVVAANLINYGTDSHRNGWRISLGLAAVPAAIMTVGCLFISDTPSSLLARGKHDQAHASLLKLRGVENIADVEIELAELSRSSQLAIEARAEPFMKTILERRYRPHLVVAVAIPCFQQLTGITVNAFYAPVLFRSVGFGSGPALIATLILGLVNLGSLLVSTMVIDRFGRRFLFIAGGIQMFLCQIAVAVLLAVTVGATGDGEMKKGYAVTVVVLLCIYSAGFGWSWGPLSWLVPSEIFPLKMRPAGQSLSVAVNFAATFALSQTFLATLCDFKYGAFLFYGVIKNFILEKFPNLVLDVDEDQATLLHKAVTQRNEEYAKKIIDLCPSLVSVTNVDGNTPLHLAAEIGNENILWKMLGCGEADCMKINKQGQTAFILACLNNHVDVALTLVENMRSSMTMVDFHAAFTGQQPVIIDRMLEKFPNLVLDVDEDQATLLHKAVTQRNEEYAKKIIDLCPSLVSVTNVDGNTPLHLAAEIGNENILWKMLGCGEADCMKINKQGQTAFILACLNNHVDVALTLVENMRSSMTMVDFHAAFTGQQPIIIDRMLEKFPNLVLDVDEDQSTLLHKAVTQRNEEYATKVIDLCPSLVSVTNVDGNTPLHLAAEIGNESILWKMLGCEEADCMKINKQGQTAFILACLNNHVDVALTLVKNMRSMTMVDFHAAFSGRQPGLRLSSHKL</sequence>
<feature type="transmembrane region" description="Helical" evidence="10">
    <location>
        <begin position="201"/>
        <end position="220"/>
    </location>
</feature>
<keyword evidence="8 10" id="KW-0472">Membrane</keyword>
<feature type="transmembrane region" description="Helical" evidence="10">
    <location>
        <begin position="323"/>
        <end position="345"/>
    </location>
</feature>
<evidence type="ECO:0000256" key="9">
    <source>
        <dbReference type="PROSITE-ProRule" id="PRU00023"/>
    </source>
</evidence>
<dbReference type="InterPro" id="IPR003663">
    <property type="entry name" value="Sugar/inositol_transpt"/>
</dbReference>
<feature type="transmembrane region" description="Helical" evidence="10">
    <location>
        <begin position="352"/>
        <end position="376"/>
    </location>
</feature>
<keyword evidence="9" id="KW-0040">ANK repeat</keyword>
<evidence type="ECO:0000313" key="13">
    <source>
        <dbReference type="Proteomes" id="UP000694251"/>
    </source>
</evidence>
<feature type="transmembrane region" description="Helical" evidence="10">
    <location>
        <begin position="388"/>
        <end position="408"/>
    </location>
</feature>
<keyword evidence="13" id="KW-1185">Reference proteome</keyword>
<keyword evidence="6" id="KW-0769">Symport</keyword>
<evidence type="ECO:0000256" key="6">
    <source>
        <dbReference type="ARBA" id="ARBA00022847"/>
    </source>
</evidence>
<evidence type="ECO:0000259" key="11">
    <source>
        <dbReference type="PROSITE" id="PS50850"/>
    </source>
</evidence>
<gene>
    <name evidence="12" type="ORF">ISN44_As06g034240</name>
</gene>
<feature type="repeat" description="ANK" evidence="9">
    <location>
        <begin position="516"/>
        <end position="540"/>
    </location>
</feature>
<evidence type="ECO:0000256" key="1">
    <source>
        <dbReference type="ARBA" id="ARBA00004141"/>
    </source>
</evidence>
<dbReference type="GO" id="GO:0016020">
    <property type="term" value="C:membrane"/>
    <property type="evidence" value="ECO:0007669"/>
    <property type="project" value="UniProtKB-SubCell"/>
</dbReference>
<dbReference type="Proteomes" id="UP000694251">
    <property type="component" value="Chromosome 6"/>
</dbReference>
<keyword evidence="5 10" id="KW-0812">Transmembrane</keyword>
<dbReference type="AlphaFoldDB" id="A0A8T2CQS1"/>
<proteinExistence type="inferred from homology"/>
<dbReference type="Pfam" id="PF00083">
    <property type="entry name" value="Sugar_tr"/>
    <property type="match status" value="1"/>
</dbReference>
<dbReference type="InterPro" id="IPR020846">
    <property type="entry name" value="MFS_dom"/>
</dbReference>
<feature type="transmembrane region" description="Helical" evidence="10">
    <location>
        <begin position="141"/>
        <end position="158"/>
    </location>
</feature>
<organism evidence="12 13">
    <name type="scientific">Arabidopsis suecica</name>
    <name type="common">Swedish thale-cress</name>
    <name type="synonym">Cardaminopsis suecica</name>
    <dbReference type="NCBI Taxonomy" id="45249"/>
    <lineage>
        <taxon>Eukaryota</taxon>
        <taxon>Viridiplantae</taxon>
        <taxon>Streptophyta</taxon>
        <taxon>Embryophyta</taxon>
        <taxon>Tracheophyta</taxon>
        <taxon>Spermatophyta</taxon>
        <taxon>Magnoliopsida</taxon>
        <taxon>eudicotyledons</taxon>
        <taxon>Gunneridae</taxon>
        <taxon>Pentapetalae</taxon>
        <taxon>rosids</taxon>
        <taxon>malvids</taxon>
        <taxon>Brassicales</taxon>
        <taxon>Brassicaceae</taxon>
        <taxon>Camelineae</taxon>
        <taxon>Arabidopsis</taxon>
    </lineage>
</organism>
<evidence type="ECO:0000256" key="2">
    <source>
        <dbReference type="ARBA" id="ARBA00010992"/>
    </source>
</evidence>
<evidence type="ECO:0000256" key="7">
    <source>
        <dbReference type="ARBA" id="ARBA00022989"/>
    </source>
</evidence>
<keyword evidence="7 10" id="KW-1133">Transmembrane helix</keyword>
<feature type="transmembrane region" description="Helical" evidence="10">
    <location>
        <begin position="287"/>
        <end position="311"/>
    </location>
</feature>
<dbReference type="PANTHER" id="PTHR23500:SF44">
    <property type="entry name" value="SUGAR TRANSPORT PROTEIN 5"/>
    <property type="match status" value="1"/>
</dbReference>
<name>A0A8T2CQS1_ARASU</name>
<dbReference type="InterPro" id="IPR005829">
    <property type="entry name" value="Sugar_transporter_CS"/>
</dbReference>
<dbReference type="OrthoDB" id="5296287at2759"/>
<dbReference type="InterPro" id="IPR002110">
    <property type="entry name" value="Ankyrin_rpt"/>
</dbReference>
<feature type="repeat" description="ANK" evidence="9">
    <location>
        <begin position="776"/>
        <end position="797"/>
    </location>
</feature>
<accession>A0A8T2CQS1</accession>
<feature type="transmembrane region" description="Helical" evidence="10">
    <location>
        <begin position="170"/>
        <end position="189"/>
    </location>
</feature>
<keyword evidence="4" id="KW-0762">Sugar transport</keyword>
<evidence type="ECO:0000256" key="10">
    <source>
        <dbReference type="SAM" id="Phobius"/>
    </source>
</evidence>
<feature type="repeat" description="ANK" evidence="9">
    <location>
        <begin position="646"/>
        <end position="670"/>
    </location>
</feature>
<dbReference type="InterPro" id="IPR044778">
    <property type="entry name" value="MFS_STP/MST-like_plant"/>
</dbReference>
<keyword evidence="3" id="KW-0813">Transport</keyword>
<dbReference type="CDD" id="cd17361">
    <property type="entry name" value="MFS_STP"/>
    <property type="match status" value="1"/>
</dbReference>
<feature type="transmembrane region" description="Helical" evidence="10">
    <location>
        <begin position="81"/>
        <end position="100"/>
    </location>
</feature>
<evidence type="ECO:0000256" key="8">
    <source>
        <dbReference type="ARBA" id="ARBA00023136"/>
    </source>
</evidence>
<dbReference type="FunFam" id="1.20.1250.20:FF:000002">
    <property type="entry name" value="Sugar transport protein 13"/>
    <property type="match status" value="1"/>
</dbReference>
<reference evidence="12 13" key="1">
    <citation type="submission" date="2020-12" db="EMBL/GenBank/DDBJ databases">
        <title>Concerted genomic and epigenomic changes stabilize Arabidopsis allopolyploids.</title>
        <authorList>
            <person name="Chen Z."/>
        </authorList>
    </citation>
    <scope>NUCLEOTIDE SEQUENCE [LARGE SCALE GENOMIC DNA]</scope>
    <source>
        <strain evidence="12">As9502</strain>
        <tissue evidence="12">Leaf</tissue>
    </source>
</reference>
<feature type="transmembrane region" description="Helical" evidence="10">
    <location>
        <begin position="429"/>
        <end position="450"/>
    </location>
</feature>
<evidence type="ECO:0000256" key="3">
    <source>
        <dbReference type="ARBA" id="ARBA00022448"/>
    </source>
</evidence>
<feature type="transmembrane region" description="Helical" evidence="10">
    <location>
        <begin position="20"/>
        <end position="40"/>
    </location>
</feature>
<dbReference type="PROSITE" id="PS50088">
    <property type="entry name" value="ANK_REPEAT"/>
    <property type="match status" value="3"/>
</dbReference>
<comment type="similarity">
    <text evidence="2">Belongs to the major facilitator superfamily. Sugar transporter (TC 2.A.1.1) family.</text>
</comment>
<comment type="caution">
    <text evidence="12">The sequence shown here is derived from an EMBL/GenBank/DDBJ whole genome shotgun (WGS) entry which is preliminary data.</text>
</comment>
<dbReference type="Pfam" id="PF12796">
    <property type="entry name" value="Ank_2"/>
    <property type="match status" value="3"/>
</dbReference>
<dbReference type="NCBIfam" id="TIGR00879">
    <property type="entry name" value="SP"/>
    <property type="match status" value="1"/>
</dbReference>
<comment type="subcellular location">
    <subcellularLocation>
        <location evidence="1">Membrane</location>
        <topology evidence="1">Multi-pass membrane protein</topology>
    </subcellularLocation>
</comment>
<evidence type="ECO:0000313" key="12">
    <source>
        <dbReference type="EMBL" id="KAG7599234.1"/>
    </source>
</evidence>
<feature type="domain" description="Major facilitator superfamily (MFS) profile" evidence="11">
    <location>
        <begin position="27"/>
        <end position="480"/>
    </location>
</feature>
<dbReference type="PROSITE" id="PS50297">
    <property type="entry name" value="ANK_REP_REGION"/>
    <property type="match status" value="3"/>
</dbReference>
<dbReference type="SMART" id="SM00248">
    <property type="entry name" value="ANK"/>
    <property type="match status" value="9"/>
</dbReference>
<dbReference type="GO" id="GO:0015145">
    <property type="term" value="F:monosaccharide transmembrane transporter activity"/>
    <property type="evidence" value="ECO:0007669"/>
    <property type="project" value="InterPro"/>
</dbReference>
<dbReference type="GO" id="GO:0015293">
    <property type="term" value="F:symporter activity"/>
    <property type="evidence" value="ECO:0007669"/>
    <property type="project" value="UniProtKB-KW"/>
</dbReference>
<protein>
    <submittedName>
        <fullName evidence="12">Ankyrin repeat</fullName>
    </submittedName>
</protein>
<dbReference type="PROSITE" id="PS50850">
    <property type="entry name" value="MFS"/>
    <property type="match status" value="1"/>
</dbReference>
<evidence type="ECO:0000256" key="5">
    <source>
        <dbReference type="ARBA" id="ARBA00022692"/>
    </source>
</evidence>
<evidence type="ECO:0000256" key="4">
    <source>
        <dbReference type="ARBA" id="ARBA00022597"/>
    </source>
</evidence>
<dbReference type="InterPro" id="IPR045262">
    <property type="entry name" value="STP/PLT_plant"/>
</dbReference>
<dbReference type="InterPro" id="IPR005828">
    <property type="entry name" value="MFS_sugar_transport-like"/>
</dbReference>
<dbReference type="PROSITE" id="PS00217">
    <property type="entry name" value="SUGAR_TRANSPORT_2"/>
    <property type="match status" value="1"/>
</dbReference>
<feature type="transmembrane region" description="Helical" evidence="10">
    <location>
        <begin position="112"/>
        <end position="135"/>
    </location>
</feature>
<dbReference type="PANTHER" id="PTHR23500">
    <property type="entry name" value="SOLUTE CARRIER FAMILY 2, FACILITATED GLUCOSE TRANSPORTER"/>
    <property type="match status" value="1"/>
</dbReference>
<dbReference type="EMBL" id="JAEFBJ010000006">
    <property type="protein sequence ID" value="KAG7599234.1"/>
    <property type="molecule type" value="Genomic_DNA"/>
</dbReference>